<dbReference type="Gene3D" id="1.10.3720.10">
    <property type="entry name" value="MetI-like"/>
    <property type="match status" value="1"/>
</dbReference>
<dbReference type="Proteomes" id="UP000261080">
    <property type="component" value="Unassembled WGS sequence"/>
</dbReference>
<name>A0A3E3K3A3_9FIRM</name>
<proteinExistence type="inferred from homology"/>
<reference evidence="9 10" key="1">
    <citation type="submission" date="2018-08" db="EMBL/GenBank/DDBJ databases">
        <title>A genome reference for cultivated species of the human gut microbiota.</title>
        <authorList>
            <person name="Zou Y."/>
            <person name="Xue W."/>
            <person name="Luo G."/>
        </authorList>
    </citation>
    <scope>NUCLEOTIDE SEQUENCE [LARGE SCALE GENOMIC DNA]</scope>
    <source>
        <strain evidence="9 10">AF37-2AT</strain>
    </source>
</reference>
<dbReference type="InterPro" id="IPR000515">
    <property type="entry name" value="MetI-like"/>
</dbReference>
<dbReference type="GO" id="GO:0005886">
    <property type="term" value="C:plasma membrane"/>
    <property type="evidence" value="ECO:0007669"/>
    <property type="project" value="UniProtKB-SubCell"/>
</dbReference>
<comment type="subcellular location">
    <subcellularLocation>
        <location evidence="1 7">Cell membrane</location>
        <topology evidence="1 7">Multi-pass membrane protein</topology>
    </subcellularLocation>
</comment>
<keyword evidence="2 7" id="KW-0813">Transport</keyword>
<dbReference type="OrthoDB" id="9787837at2"/>
<dbReference type="PANTHER" id="PTHR43744">
    <property type="entry name" value="ABC TRANSPORTER PERMEASE PROTEIN MG189-RELATED-RELATED"/>
    <property type="match status" value="1"/>
</dbReference>
<dbReference type="Pfam" id="PF00528">
    <property type="entry name" value="BPD_transp_1"/>
    <property type="match status" value="1"/>
</dbReference>
<evidence type="ECO:0000256" key="1">
    <source>
        <dbReference type="ARBA" id="ARBA00004651"/>
    </source>
</evidence>
<sequence length="301" mass="33500">MESQQTVKLQTIVSTKKKVRHMERKFSGRIAGCIQKIVLLTASAVTAFPFLWMVLSALKTKEEVMDVNVFFPADPQWQNLTEVIFHSPIVRYIGNSLYVSVVTVAIQLVTGAMLTYALVFMRFRGRKALFAIIMGTYMLPTAATYIPSYIILADLNLLNTYTGLIISSAVSIFGIFLLRQAFMQVPAGLIEAAKMDGAGHWKTLWKIIMPMTKSSFITFGLMSFITCYNNYMWPSLITDDTNLSLVSQGLRQFFIEGGAYGTNWSLVMAGSAVIVLPLLILFAFTQKWFINGIGGDTGMKG</sequence>
<evidence type="ECO:0000256" key="7">
    <source>
        <dbReference type="RuleBase" id="RU363032"/>
    </source>
</evidence>
<evidence type="ECO:0000256" key="3">
    <source>
        <dbReference type="ARBA" id="ARBA00022475"/>
    </source>
</evidence>
<evidence type="ECO:0000259" key="8">
    <source>
        <dbReference type="PROSITE" id="PS50928"/>
    </source>
</evidence>
<dbReference type="CDD" id="cd06261">
    <property type="entry name" value="TM_PBP2"/>
    <property type="match status" value="1"/>
</dbReference>
<feature type="transmembrane region" description="Helical" evidence="7">
    <location>
        <begin position="264"/>
        <end position="284"/>
    </location>
</feature>
<keyword evidence="6 7" id="KW-0472">Membrane</keyword>
<evidence type="ECO:0000256" key="2">
    <source>
        <dbReference type="ARBA" id="ARBA00022448"/>
    </source>
</evidence>
<feature type="transmembrane region" description="Helical" evidence="7">
    <location>
        <begin position="128"/>
        <end position="152"/>
    </location>
</feature>
<accession>A0A3E3K3A3</accession>
<dbReference type="InterPro" id="IPR035906">
    <property type="entry name" value="MetI-like_sf"/>
</dbReference>
<feature type="transmembrane region" description="Helical" evidence="7">
    <location>
        <begin position="216"/>
        <end position="233"/>
    </location>
</feature>
<evidence type="ECO:0000256" key="5">
    <source>
        <dbReference type="ARBA" id="ARBA00022989"/>
    </source>
</evidence>
<dbReference type="PANTHER" id="PTHR43744:SF12">
    <property type="entry name" value="ABC TRANSPORTER PERMEASE PROTEIN MG189-RELATED"/>
    <property type="match status" value="1"/>
</dbReference>
<feature type="transmembrane region" description="Helical" evidence="7">
    <location>
        <begin position="97"/>
        <end position="121"/>
    </location>
</feature>
<dbReference type="GO" id="GO:0055085">
    <property type="term" value="P:transmembrane transport"/>
    <property type="evidence" value="ECO:0007669"/>
    <property type="project" value="InterPro"/>
</dbReference>
<comment type="similarity">
    <text evidence="7">Belongs to the binding-protein-dependent transport system permease family.</text>
</comment>
<dbReference type="PROSITE" id="PS50928">
    <property type="entry name" value="ABC_TM1"/>
    <property type="match status" value="1"/>
</dbReference>
<dbReference type="EMBL" id="QVLX01000003">
    <property type="protein sequence ID" value="RGE87917.1"/>
    <property type="molecule type" value="Genomic_DNA"/>
</dbReference>
<dbReference type="AlphaFoldDB" id="A0A3E3K3A3"/>
<comment type="caution">
    <text evidence="9">The sequence shown here is derived from an EMBL/GenBank/DDBJ whole genome shotgun (WGS) entry which is preliminary data.</text>
</comment>
<evidence type="ECO:0000256" key="6">
    <source>
        <dbReference type="ARBA" id="ARBA00023136"/>
    </source>
</evidence>
<feature type="transmembrane region" description="Helical" evidence="7">
    <location>
        <begin position="37"/>
        <end position="58"/>
    </location>
</feature>
<dbReference type="SUPFAM" id="SSF161098">
    <property type="entry name" value="MetI-like"/>
    <property type="match status" value="1"/>
</dbReference>
<gene>
    <name evidence="9" type="ORF">DW016_07345</name>
</gene>
<feature type="domain" description="ABC transmembrane type-1" evidence="8">
    <location>
        <begin position="93"/>
        <end position="285"/>
    </location>
</feature>
<evidence type="ECO:0000256" key="4">
    <source>
        <dbReference type="ARBA" id="ARBA00022692"/>
    </source>
</evidence>
<keyword evidence="5 7" id="KW-1133">Transmembrane helix</keyword>
<feature type="transmembrane region" description="Helical" evidence="7">
    <location>
        <begin position="158"/>
        <end position="178"/>
    </location>
</feature>
<protein>
    <submittedName>
        <fullName evidence="9">Carbohydrate ABC transporter permease</fullName>
    </submittedName>
</protein>
<evidence type="ECO:0000313" key="9">
    <source>
        <dbReference type="EMBL" id="RGE87917.1"/>
    </source>
</evidence>
<keyword evidence="3" id="KW-1003">Cell membrane</keyword>
<evidence type="ECO:0000313" key="10">
    <source>
        <dbReference type="Proteomes" id="UP000261080"/>
    </source>
</evidence>
<organism evidence="9 10">
    <name type="scientific">Sellimonas intestinalis</name>
    <dbReference type="NCBI Taxonomy" id="1653434"/>
    <lineage>
        <taxon>Bacteria</taxon>
        <taxon>Bacillati</taxon>
        <taxon>Bacillota</taxon>
        <taxon>Clostridia</taxon>
        <taxon>Lachnospirales</taxon>
        <taxon>Lachnospiraceae</taxon>
        <taxon>Sellimonas</taxon>
    </lineage>
</organism>
<keyword evidence="10" id="KW-1185">Reference proteome</keyword>
<keyword evidence="4 7" id="KW-0812">Transmembrane</keyword>